<keyword evidence="2" id="KW-0808">Transferase</keyword>
<accession>A0A5P3XDA9</accession>
<dbReference type="InterPro" id="IPR000182">
    <property type="entry name" value="GNAT_dom"/>
</dbReference>
<dbReference type="Proteomes" id="UP000326961">
    <property type="component" value="Chromosome"/>
</dbReference>
<dbReference type="PANTHER" id="PTHR43792:SF1">
    <property type="entry name" value="N-ACETYLTRANSFERASE DOMAIN-CONTAINING PROTEIN"/>
    <property type="match status" value="1"/>
</dbReference>
<evidence type="ECO:0000313" key="2">
    <source>
        <dbReference type="EMBL" id="QEZ67623.1"/>
    </source>
</evidence>
<dbReference type="InterPro" id="IPR051531">
    <property type="entry name" value="N-acetyltransferase"/>
</dbReference>
<dbReference type="PROSITE" id="PS51186">
    <property type="entry name" value="GNAT"/>
    <property type="match status" value="1"/>
</dbReference>
<reference evidence="2 3" key="1">
    <citation type="submission" date="2018-09" db="EMBL/GenBank/DDBJ databases">
        <title>A clostridial neurotoxin that targets Anopheles mosquitoes.</title>
        <authorList>
            <person name="Contreras E."/>
            <person name="Masuyer G."/>
            <person name="Qureshi N."/>
            <person name="Chawla S."/>
            <person name="Lim H.L."/>
            <person name="Chen J."/>
            <person name="Stenmark P."/>
            <person name="Gill S."/>
        </authorList>
    </citation>
    <scope>NUCLEOTIDE SEQUENCE [LARGE SCALE GENOMIC DNA]</scope>
    <source>
        <strain evidence="2 3">Cbm</strain>
    </source>
</reference>
<dbReference type="AlphaFoldDB" id="A0A5P3XDA9"/>
<dbReference type="PANTHER" id="PTHR43792">
    <property type="entry name" value="GNAT FAMILY, PUTATIVE (AFU_ORTHOLOGUE AFUA_3G00765)-RELATED-RELATED"/>
    <property type="match status" value="1"/>
</dbReference>
<dbReference type="GO" id="GO:0016747">
    <property type="term" value="F:acyltransferase activity, transferring groups other than amino-acyl groups"/>
    <property type="evidence" value="ECO:0007669"/>
    <property type="project" value="InterPro"/>
</dbReference>
<proteinExistence type="predicted"/>
<protein>
    <submittedName>
        <fullName evidence="2">N-acetyltransferase</fullName>
    </submittedName>
</protein>
<evidence type="ECO:0000259" key="1">
    <source>
        <dbReference type="PROSITE" id="PS51186"/>
    </source>
</evidence>
<evidence type="ECO:0000313" key="3">
    <source>
        <dbReference type="Proteomes" id="UP000326961"/>
    </source>
</evidence>
<feature type="domain" description="N-acetyltransferase" evidence="1">
    <location>
        <begin position="21"/>
        <end position="172"/>
    </location>
</feature>
<dbReference type="Pfam" id="PF13302">
    <property type="entry name" value="Acetyltransf_3"/>
    <property type="match status" value="1"/>
</dbReference>
<name>A0A5P3XDA9_PARBF</name>
<organism evidence="2 3">
    <name type="scientific">Paraclostridium bifermentans</name>
    <name type="common">Clostridium bifermentans</name>
    <dbReference type="NCBI Taxonomy" id="1490"/>
    <lineage>
        <taxon>Bacteria</taxon>
        <taxon>Bacillati</taxon>
        <taxon>Bacillota</taxon>
        <taxon>Clostridia</taxon>
        <taxon>Peptostreptococcales</taxon>
        <taxon>Peptostreptococcaceae</taxon>
        <taxon>Paraclostridium</taxon>
    </lineage>
</organism>
<dbReference type="SUPFAM" id="SSF55729">
    <property type="entry name" value="Acyl-CoA N-acyltransferases (Nat)"/>
    <property type="match status" value="1"/>
</dbReference>
<dbReference type="Gene3D" id="3.40.630.30">
    <property type="match status" value="1"/>
</dbReference>
<sequence length="172" mass="20191">MIINHIVFILGGKYLLTSDRLAIRNLTTDDLDILYEYRSNKECSKYQRWEDTSKLYIEYLINKEKYKVFGVDTGNFAIVNKTSNVIVGDIFFSIKDKTITLGYTIAPKHQRKGYAFEILSEVLLYIDKSFQDYETVALVDPLNEPSIKLLEKLEFVREEYIEKFKSILYVKV</sequence>
<dbReference type="InterPro" id="IPR016181">
    <property type="entry name" value="Acyl_CoA_acyltransferase"/>
</dbReference>
<gene>
    <name evidence="2" type="ORF">D4A35_01270</name>
</gene>
<dbReference type="EMBL" id="CP032452">
    <property type="protein sequence ID" value="QEZ67623.1"/>
    <property type="molecule type" value="Genomic_DNA"/>
</dbReference>